<dbReference type="Gene3D" id="1.10.287.110">
    <property type="entry name" value="DnaJ domain"/>
    <property type="match status" value="1"/>
</dbReference>
<evidence type="ECO:0000256" key="5">
    <source>
        <dbReference type="ARBA" id="ARBA00022553"/>
    </source>
</evidence>
<evidence type="ECO:0000256" key="14">
    <source>
        <dbReference type="ARBA" id="ARBA00023163"/>
    </source>
</evidence>
<evidence type="ECO:0000313" key="18">
    <source>
        <dbReference type="Proteomes" id="UP000201340"/>
    </source>
</evidence>
<evidence type="ECO:0000256" key="11">
    <source>
        <dbReference type="ARBA" id="ARBA00022990"/>
    </source>
</evidence>
<evidence type="ECO:0000259" key="16">
    <source>
        <dbReference type="PROSITE" id="PS50076"/>
    </source>
</evidence>
<keyword evidence="15" id="KW-1035">Host cytoplasm</keyword>
<evidence type="ECO:0000313" key="17">
    <source>
        <dbReference type="EMBL" id="ARK19243.1"/>
    </source>
</evidence>
<evidence type="ECO:0000256" key="13">
    <source>
        <dbReference type="ARBA" id="ARBA00023159"/>
    </source>
</evidence>
<keyword evidence="7" id="KW-0945">Host-virus interaction</keyword>
<dbReference type="InterPro" id="IPR036869">
    <property type="entry name" value="J_dom_sf"/>
</dbReference>
<proteinExistence type="predicted"/>
<dbReference type="GO" id="GO:0042025">
    <property type="term" value="C:host cell nucleus"/>
    <property type="evidence" value="ECO:0007669"/>
    <property type="project" value="UniProtKB-SubCell"/>
</dbReference>
<evidence type="ECO:0000256" key="1">
    <source>
        <dbReference type="ARBA" id="ARBA00004147"/>
    </source>
</evidence>
<dbReference type="GeneID" id="37628266"/>
<accession>A0A1W6EU81</accession>
<dbReference type="InterPro" id="IPR036092">
    <property type="entry name" value="Papo_T_antigensf"/>
</dbReference>
<dbReference type="RefSeq" id="YP_009362023.1">
    <property type="nucleotide sequence ID" value="NC_034456.1"/>
</dbReference>
<evidence type="ECO:0000256" key="4">
    <source>
        <dbReference type="ARBA" id="ARBA00022518"/>
    </source>
</evidence>
<keyword evidence="9" id="KW-0863">Zinc-finger</keyword>
<organism evidence="17">
    <name type="scientific">Betapolyomavirus canis</name>
    <dbReference type="NCBI Taxonomy" id="1980633"/>
    <lineage>
        <taxon>Viruses</taxon>
        <taxon>Monodnaviria</taxon>
        <taxon>Shotokuvirae</taxon>
        <taxon>Cossaviricota</taxon>
        <taxon>Papovaviricetes</taxon>
        <taxon>Sepolyvirales</taxon>
        <taxon>Polyomaviridae</taxon>
        <taxon>Betapolyomavirus</taxon>
    </lineage>
</organism>
<name>A0A1W6EU81_9POLY</name>
<dbReference type="Pfam" id="PF02380">
    <property type="entry name" value="Papo_T_antigen"/>
    <property type="match status" value="1"/>
</dbReference>
<keyword evidence="13" id="KW-0010">Activator</keyword>
<dbReference type="InterPro" id="IPR003354">
    <property type="entry name" value="Papo_T_antigen"/>
</dbReference>
<dbReference type="SUPFAM" id="SSF46565">
    <property type="entry name" value="Chaperone J-domain"/>
    <property type="match status" value="1"/>
</dbReference>
<sequence length="170" mass="20012">MDNTLPREEAKELMSLLGLDMCVWGNLPLIRKAYLKQCKELHPDKGGDEEKMKRMNVLYKKLQDKINEIHGSNAWTYVPEEVGDCGWHEFLCKDWNLCAVQRLTAACSCLMCDLRRLHSHRSVGRKPLVWIDCYCFDCFRTWFGLDLTWATCLMWQKVLSLTNFCDLKLW</sequence>
<dbReference type="Gene3D" id="1.20.120.1860">
    <property type="entry name" value="Small t-antigen, unique domain"/>
    <property type="match status" value="1"/>
</dbReference>
<evidence type="ECO:0000256" key="7">
    <source>
        <dbReference type="ARBA" id="ARBA00022581"/>
    </source>
</evidence>
<keyword evidence="4" id="KW-0244">Early protein</keyword>
<dbReference type="GO" id="GO:0030430">
    <property type="term" value="C:host cell cytoplasm"/>
    <property type="evidence" value="ECO:0007669"/>
    <property type="project" value="UniProtKB-SubCell"/>
</dbReference>
<dbReference type="SUPFAM" id="SSF161240">
    <property type="entry name" value="T-antigen specific domain-like"/>
    <property type="match status" value="1"/>
</dbReference>
<dbReference type="CDD" id="cd06257">
    <property type="entry name" value="DnaJ"/>
    <property type="match status" value="1"/>
</dbReference>
<keyword evidence="8" id="KW-0479">Metal-binding</keyword>
<keyword evidence="18" id="KW-1185">Reference proteome</keyword>
<keyword evidence="12" id="KW-0805">Transcription regulation</keyword>
<dbReference type="KEGG" id="vg:37628266"/>
<keyword evidence="14" id="KW-0804">Transcription</keyword>
<dbReference type="PROSITE" id="PS50076">
    <property type="entry name" value="DNAJ_2"/>
    <property type="match status" value="1"/>
</dbReference>
<reference evidence="17" key="1">
    <citation type="submission" date="2016-12" db="EMBL/GenBank/DDBJ databases">
        <title>Identification of novel Betapolyomaviruses in respiratory secretions of domestic dogs with pulmonary disease.</title>
        <authorList>
            <person name="Leutenegger C."/>
            <person name="Kapusinszky B."/>
            <person name="Phan T."/>
            <person name="Pesavento P."/>
            <person name="Delwart E.L."/>
        </authorList>
    </citation>
    <scope>NUCLEOTIDE SEQUENCE [LARGE SCALE GENOMIC DNA]</scope>
    <source>
        <strain evidence="17">R006926 CT2015</strain>
    </source>
</reference>
<evidence type="ECO:0000256" key="2">
    <source>
        <dbReference type="ARBA" id="ARBA00004192"/>
    </source>
</evidence>
<dbReference type="EMBL" id="KY341899">
    <property type="protein sequence ID" value="ARK19243.1"/>
    <property type="molecule type" value="Genomic_DNA"/>
</dbReference>
<feature type="domain" description="J" evidence="16">
    <location>
        <begin position="12"/>
        <end position="67"/>
    </location>
</feature>
<keyword evidence="11" id="KW-0007">Acetylation</keyword>
<dbReference type="GO" id="GO:0008270">
    <property type="term" value="F:zinc ion binding"/>
    <property type="evidence" value="ECO:0007669"/>
    <property type="project" value="UniProtKB-KW"/>
</dbReference>
<keyword evidence="5" id="KW-0597">Phosphoprotein</keyword>
<evidence type="ECO:0000256" key="3">
    <source>
        <dbReference type="ARBA" id="ARBA00016539"/>
    </source>
</evidence>
<comment type="subcellular location">
    <subcellularLocation>
        <location evidence="2">Host cytoplasm</location>
    </subcellularLocation>
    <subcellularLocation>
        <location evidence="1">Host nucleus</location>
    </subcellularLocation>
</comment>
<dbReference type="InterPro" id="IPR001623">
    <property type="entry name" value="DnaJ_domain"/>
</dbReference>
<evidence type="ECO:0000256" key="6">
    <source>
        <dbReference type="ARBA" id="ARBA00022562"/>
    </source>
</evidence>
<evidence type="ECO:0000256" key="15">
    <source>
        <dbReference type="ARBA" id="ARBA00023200"/>
    </source>
</evidence>
<evidence type="ECO:0000256" key="9">
    <source>
        <dbReference type="ARBA" id="ARBA00022771"/>
    </source>
</evidence>
<protein>
    <recommendedName>
        <fullName evidence="3">Small t antigen</fullName>
    </recommendedName>
</protein>
<dbReference type="FunFam" id="1.10.287.110:FF:000161">
    <property type="entry name" value="Small t antigen"/>
    <property type="match status" value="1"/>
</dbReference>
<evidence type="ECO:0000256" key="10">
    <source>
        <dbReference type="ARBA" id="ARBA00022833"/>
    </source>
</evidence>
<keyword evidence="6" id="KW-1048">Host nucleus</keyword>
<dbReference type="Proteomes" id="UP000201340">
    <property type="component" value="Segment"/>
</dbReference>
<dbReference type="SMART" id="SM00271">
    <property type="entry name" value="DnaJ"/>
    <property type="match status" value="1"/>
</dbReference>
<keyword evidence="10" id="KW-0862">Zinc</keyword>
<evidence type="ECO:0000256" key="8">
    <source>
        <dbReference type="ARBA" id="ARBA00022723"/>
    </source>
</evidence>
<dbReference type="OrthoDB" id="14669at10239"/>
<evidence type="ECO:0000256" key="12">
    <source>
        <dbReference type="ARBA" id="ARBA00023015"/>
    </source>
</evidence>